<accession>A0A8X6RVB6</accession>
<dbReference type="Proteomes" id="UP000887159">
    <property type="component" value="Unassembled WGS sequence"/>
</dbReference>
<proteinExistence type="predicted"/>
<dbReference type="AlphaFoldDB" id="A0A8X6RVB6"/>
<name>A0A8X6RVB6_TRICX</name>
<evidence type="ECO:0000313" key="1">
    <source>
        <dbReference type="EMBL" id="GFX95712.1"/>
    </source>
</evidence>
<sequence length="99" mass="11415">MNPATPAATSSEMRNVRKSMRSYLDALSNGEMNDKIDDIAQVFNYKPIGTRNRSSPKLRWADSVEFDLKVLRVTNWRTVAEQKSKWKRVFEKAHPGLCQ</sequence>
<dbReference type="EMBL" id="BMAU01021188">
    <property type="protein sequence ID" value="GFX95712.1"/>
    <property type="molecule type" value="Genomic_DNA"/>
</dbReference>
<protein>
    <submittedName>
        <fullName evidence="1">Uncharacterized protein</fullName>
    </submittedName>
</protein>
<reference evidence="1" key="1">
    <citation type="submission" date="2020-08" db="EMBL/GenBank/DDBJ databases">
        <title>Multicomponent nature underlies the extraordinary mechanical properties of spider dragline silk.</title>
        <authorList>
            <person name="Kono N."/>
            <person name="Nakamura H."/>
            <person name="Mori M."/>
            <person name="Yoshida Y."/>
            <person name="Ohtoshi R."/>
            <person name="Malay A.D."/>
            <person name="Moran D.A.P."/>
            <person name="Tomita M."/>
            <person name="Numata K."/>
            <person name="Arakawa K."/>
        </authorList>
    </citation>
    <scope>NUCLEOTIDE SEQUENCE</scope>
</reference>
<keyword evidence="2" id="KW-1185">Reference proteome</keyword>
<gene>
    <name evidence="1" type="ORF">TNCV_4886381</name>
</gene>
<evidence type="ECO:0000313" key="2">
    <source>
        <dbReference type="Proteomes" id="UP000887159"/>
    </source>
</evidence>
<organism evidence="1 2">
    <name type="scientific">Trichonephila clavipes</name>
    <name type="common">Golden silk orbweaver</name>
    <name type="synonym">Nephila clavipes</name>
    <dbReference type="NCBI Taxonomy" id="2585209"/>
    <lineage>
        <taxon>Eukaryota</taxon>
        <taxon>Metazoa</taxon>
        <taxon>Ecdysozoa</taxon>
        <taxon>Arthropoda</taxon>
        <taxon>Chelicerata</taxon>
        <taxon>Arachnida</taxon>
        <taxon>Araneae</taxon>
        <taxon>Araneomorphae</taxon>
        <taxon>Entelegynae</taxon>
        <taxon>Araneoidea</taxon>
        <taxon>Nephilidae</taxon>
        <taxon>Trichonephila</taxon>
    </lineage>
</organism>
<comment type="caution">
    <text evidence="1">The sequence shown here is derived from an EMBL/GenBank/DDBJ whole genome shotgun (WGS) entry which is preliminary data.</text>
</comment>